<feature type="region of interest" description="Disordered" evidence="1">
    <location>
        <begin position="1"/>
        <end position="35"/>
    </location>
</feature>
<gene>
    <name evidence="2" type="ORF">GSOID_T00000029001</name>
</gene>
<dbReference type="InParanoid" id="E4WQ63"/>
<accession>E4WQ63</accession>
<dbReference type="EMBL" id="FN653015">
    <property type="protein sequence ID" value="CBY20047.1"/>
    <property type="molecule type" value="Genomic_DNA"/>
</dbReference>
<feature type="region of interest" description="Disordered" evidence="1">
    <location>
        <begin position="73"/>
        <end position="93"/>
    </location>
</feature>
<feature type="region of interest" description="Disordered" evidence="1">
    <location>
        <begin position="112"/>
        <end position="162"/>
    </location>
</feature>
<protein>
    <submittedName>
        <fullName evidence="2">Uncharacterized protein</fullName>
    </submittedName>
</protein>
<feature type="compositionally biased region" description="Basic and acidic residues" evidence="1">
    <location>
        <begin position="140"/>
        <end position="150"/>
    </location>
</feature>
<dbReference type="AlphaFoldDB" id="E4WQ63"/>
<evidence type="ECO:0000313" key="2">
    <source>
        <dbReference type="EMBL" id="CBY20047.1"/>
    </source>
</evidence>
<organism evidence="2">
    <name type="scientific">Oikopleura dioica</name>
    <name type="common">Tunicate</name>
    <dbReference type="NCBI Taxonomy" id="34765"/>
    <lineage>
        <taxon>Eukaryota</taxon>
        <taxon>Metazoa</taxon>
        <taxon>Chordata</taxon>
        <taxon>Tunicata</taxon>
        <taxon>Appendicularia</taxon>
        <taxon>Copelata</taxon>
        <taxon>Oikopleuridae</taxon>
        <taxon>Oikopleura</taxon>
    </lineage>
</organism>
<dbReference type="OrthoDB" id="10571341at2759"/>
<feature type="compositionally biased region" description="Basic residues" evidence="1">
    <location>
        <begin position="16"/>
        <end position="28"/>
    </location>
</feature>
<dbReference type="Proteomes" id="UP000001307">
    <property type="component" value="Unassembled WGS sequence"/>
</dbReference>
<evidence type="ECO:0000313" key="3">
    <source>
        <dbReference type="Proteomes" id="UP000001307"/>
    </source>
</evidence>
<sequence>MGICASACSDPAEKKNNKKKTAQKKSLRKSADKKLNKPVVMCGNLEKQAVKESSFEELCDLLDEEVDEKNMTKKELEKTKRRLSKRASQIGGNPIVQKRESKLGMSVENLLTNRDTSRRTSRLSLSAAPISLSENNTSSQEEKPELDKLFGKIQKNRQKKGF</sequence>
<name>E4WQ63_OIKDI</name>
<reference evidence="2" key="1">
    <citation type="journal article" date="2010" name="Science">
        <title>Plasticity of animal genome architecture unmasked by rapid evolution of a pelagic tunicate.</title>
        <authorList>
            <person name="Denoeud F."/>
            <person name="Henriet S."/>
            <person name="Mungpakdee S."/>
            <person name="Aury J.M."/>
            <person name="Da Silva C."/>
            <person name="Brinkmann H."/>
            <person name="Mikhaleva J."/>
            <person name="Olsen L.C."/>
            <person name="Jubin C."/>
            <person name="Canestro C."/>
            <person name="Bouquet J.M."/>
            <person name="Danks G."/>
            <person name="Poulain J."/>
            <person name="Campsteijn C."/>
            <person name="Adamski M."/>
            <person name="Cross I."/>
            <person name="Yadetie F."/>
            <person name="Muffato M."/>
            <person name="Louis A."/>
            <person name="Butcher S."/>
            <person name="Tsagkogeorga G."/>
            <person name="Konrad A."/>
            <person name="Singh S."/>
            <person name="Jensen M.F."/>
            <person name="Cong E.H."/>
            <person name="Eikeseth-Otteraa H."/>
            <person name="Noel B."/>
            <person name="Anthouard V."/>
            <person name="Porcel B.M."/>
            <person name="Kachouri-Lafond R."/>
            <person name="Nishino A."/>
            <person name="Ugolini M."/>
            <person name="Chourrout P."/>
            <person name="Nishida H."/>
            <person name="Aasland R."/>
            <person name="Huzurbazar S."/>
            <person name="Westhof E."/>
            <person name="Delsuc F."/>
            <person name="Lehrach H."/>
            <person name="Reinhardt R."/>
            <person name="Weissenbach J."/>
            <person name="Roy S.W."/>
            <person name="Artiguenave F."/>
            <person name="Postlethwait J.H."/>
            <person name="Manak J.R."/>
            <person name="Thompson E.M."/>
            <person name="Jaillon O."/>
            <person name="Du Pasquier L."/>
            <person name="Boudinot P."/>
            <person name="Liberles D.A."/>
            <person name="Volff J.N."/>
            <person name="Philippe H."/>
            <person name="Lenhard B."/>
            <person name="Roest Crollius H."/>
            <person name="Wincker P."/>
            <person name="Chourrout D."/>
        </authorList>
    </citation>
    <scope>NUCLEOTIDE SEQUENCE [LARGE SCALE GENOMIC DNA]</scope>
</reference>
<keyword evidence="3" id="KW-1185">Reference proteome</keyword>
<proteinExistence type="predicted"/>
<evidence type="ECO:0000256" key="1">
    <source>
        <dbReference type="SAM" id="MobiDB-lite"/>
    </source>
</evidence>